<feature type="domain" description="RNA polymerase sigma factor 70 region 4 type 2" evidence="6">
    <location>
        <begin position="100"/>
        <end position="150"/>
    </location>
</feature>
<gene>
    <name evidence="7" type="ORF">LX81_03002</name>
</gene>
<comment type="similarity">
    <text evidence="1">Belongs to the sigma-70 factor family. ECF subfamily.</text>
</comment>
<dbReference type="NCBIfam" id="TIGR02937">
    <property type="entry name" value="sigma70-ECF"/>
    <property type="match status" value="1"/>
</dbReference>
<dbReference type="InterPro" id="IPR039425">
    <property type="entry name" value="RNA_pol_sigma-70-like"/>
</dbReference>
<reference evidence="7 8" key="1">
    <citation type="submission" date="2018-06" db="EMBL/GenBank/DDBJ databases">
        <title>Genomic Encyclopedia of Archaeal and Bacterial Type Strains, Phase II (KMG-II): from individual species to whole genera.</title>
        <authorList>
            <person name="Goeker M."/>
        </authorList>
    </citation>
    <scope>NUCLEOTIDE SEQUENCE [LARGE SCALE GENOMIC DNA]</scope>
    <source>
        <strain evidence="7 8">DSM 22009</strain>
    </source>
</reference>
<dbReference type="SUPFAM" id="SSF88946">
    <property type="entry name" value="Sigma2 domain of RNA polymerase sigma factors"/>
    <property type="match status" value="1"/>
</dbReference>
<dbReference type="Pfam" id="PF04542">
    <property type="entry name" value="Sigma70_r2"/>
    <property type="match status" value="1"/>
</dbReference>
<keyword evidence="4" id="KW-0804">Transcription</keyword>
<name>A0A2W7N3E5_9RHOB</name>
<accession>A0A2W7N3E5</accession>
<dbReference type="InterPro" id="IPR014284">
    <property type="entry name" value="RNA_pol_sigma-70_dom"/>
</dbReference>
<dbReference type="Gene3D" id="1.10.1740.10">
    <property type="match status" value="1"/>
</dbReference>
<evidence type="ECO:0000313" key="7">
    <source>
        <dbReference type="EMBL" id="PZX14203.1"/>
    </source>
</evidence>
<dbReference type="EMBL" id="QKZL01000015">
    <property type="protein sequence ID" value="PZX14203.1"/>
    <property type="molecule type" value="Genomic_DNA"/>
</dbReference>
<dbReference type="RefSeq" id="WP_111538094.1">
    <property type="nucleotide sequence ID" value="NZ_QKZL01000015.1"/>
</dbReference>
<dbReference type="Proteomes" id="UP000248916">
    <property type="component" value="Unassembled WGS sequence"/>
</dbReference>
<evidence type="ECO:0000259" key="6">
    <source>
        <dbReference type="Pfam" id="PF08281"/>
    </source>
</evidence>
<evidence type="ECO:0000256" key="4">
    <source>
        <dbReference type="ARBA" id="ARBA00023163"/>
    </source>
</evidence>
<dbReference type="InterPro" id="IPR007627">
    <property type="entry name" value="RNA_pol_sigma70_r2"/>
</dbReference>
<evidence type="ECO:0000256" key="2">
    <source>
        <dbReference type="ARBA" id="ARBA00023015"/>
    </source>
</evidence>
<dbReference type="PANTHER" id="PTHR43133:SF25">
    <property type="entry name" value="RNA POLYMERASE SIGMA FACTOR RFAY-RELATED"/>
    <property type="match status" value="1"/>
</dbReference>
<dbReference type="OrthoDB" id="9803470at2"/>
<dbReference type="AlphaFoldDB" id="A0A2W7N3E5"/>
<dbReference type="SUPFAM" id="SSF88659">
    <property type="entry name" value="Sigma3 and sigma4 domains of RNA polymerase sigma factors"/>
    <property type="match status" value="1"/>
</dbReference>
<evidence type="ECO:0000259" key="5">
    <source>
        <dbReference type="Pfam" id="PF04542"/>
    </source>
</evidence>
<dbReference type="GO" id="GO:0003677">
    <property type="term" value="F:DNA binding"/>
    <property type="evidence" value="ECO:0007669"/>
    <property type="project" value="InterPro"/>
</dbReference>
<dbReference type="InterPro" id="IPR036388">
    <property type="entry name" value="WH-like_DNA-bd_sf"/>
</dbReference>
<dbReference type="PANTHER" id="PTHR43133">
    <property type="entry name" value="RNA POLYMERASE ECF-TYPE SIGMA FACTO"/>
    <property type="match status" value="1"/>
</dbReference>
<dbReference type="GO" id="GO:0006352">
    <property type="term" value="P:DNA-templated transcription initiation"/>
    <property type="evidence" value="ECO:0007669"/>
    <property type="project" value="InterPro"/>
</dbReference>
<evidence type="ECO:0000256" key="3">
    <source>
        <dbReference type="ARBA" id="ARBA00023082"/>
    </source>
</evidence>
<feature type="domain" description="RNA polymerase sigma-70 region 2" evidence="5">
    <location>
        <begin position="7"/>
        <end position="72"/>
    </location>
</feature>
<keyword evidence="2" id="KW-0805">Transcription regulation</keyword>
<dbReference type="Gene3D" id="1.10.10.10">
    <property type="entry name" value="Winged helix-like DNA-binding domain superfamily/Winged helix DNA-binding domain"/>
    <property type="match status" value="1"/>
</dbReference>
<dbReference type="InterPro" id="IPR013324">
    <property type="entry name" value="RNA_pol_sigma_r3/r4-like"/>
</dbReference>
<comment type="caution">
    <text evidence="7">The sequence shown here is derived from an EMBL/GenBank/DDBJ whole genome shotgun (WGS) entry which is preliminary data.</text>
</comment>
<sequence>MSRRRHIERLLPELKAYAYAISDRREDGDDLVQDAVARALRAEAPPRRLGEFKPWMFRTIRNLNTDELRKRRVRREYLARETRLSGETSDDPKHERDMHVRAAFATLSSEMQEILTLIDILGLKYDEAACVIDVPRGTVMSRISRARRALRDRIIGGDSDKRSTS</sequence>
<proteinExistence type="inferred from homology"/>
<dbReference type="InterPro" id="IPR013325">
    <property type="entry name" value="RNA_pol_sigma_r2"/>
</dbReference>
<protein>
    <submittedName>
        <fullName evidence="7">RNA polymerase sigma-70 factor (ECF subfamily)</fullName>
    </submittedName>
</protein>
<evidence type="ECO:0000313" key="8">
    <source>
        <dbReference type="Proteomes" id="UP000248916"/>
    </source>
</evidence>
<keyword evidence="3" id="KW-0731">Sigma factor</keyword>
<dbReference type="Pfam" id="PF08281">
    <property type="entry name" value="Sigma70_r4_2"/>
    <property type="match status" value="1"/>
</dbReference>
<organism evidence="7 8">
    <name type="scientific">Palleronia aestuarii</name>
    <dbReference type="NCBI Taxonomy" id="568105"/>
    <lineage>
        <taxon>Bacteria</taxon>
        <taxon>Pseudomonadati</taxon>
        <taxon>Pseudomonadota</taxon>
        <taxon>Alphaproteobacteria</taxon>
        <taxon>Rhodobacterales</taxon>
        <taxon>Roseobacteraceae</taxon>
        <taxon>Palleronia</taxon>
    </lineage>
</organism>
<keyword evidence="8" id="KW-1185">Reference proteome</keyword>
<dbReference type="CDD" id="cd06171">
    <property type="entry name" value="Sigma70_r4"/>
    <property type="match status" value="1"/>
</dbReference>
<dbReference type="InterPro" id="IPR013249">
    <property type="entry name" value="RNA_pol_sigma70_r4_t2"/>
</dbReference>
<dbReference type="GO" id="GO:0016987">
    <property type="term" value="F:sigma factor activity"/>
    <property type="evidence" value="ECO:0007669"/>
    <property type="project" value="UniProtKB-KW"/>
</dbReference>
<evidence type="ECO:0000256" key="1">
    <source>
        <dbReference type="ARBA" id="ARBA00010641"/>
    </source>
</evidence>